<sequence>MNNLSITILREAVFFLEICQEQVFNGKIPASIYFSLSDLKLKFIKNILEDTNKSALVDNELDLRLEHVFYNDTYIHNYIVKNKLNMA</sequence>
<evidence type="ECO:0000313" key="2">
    <source>
        <dbReference type="Proteomes" id="UP000036923"/>
    </source>
</evidence>
<proteinExistence type="predicted"/>
<protein>
    <submittedName>
        <fullName evidence="1">Uncharacterized protein</fullName>
    </submittedName>
</protein>
<dbReference type="AlphaFoldDB" id="A0A0L6JV43"/>
<reference evidence="2" key="1">
    <citation type="submission" date="2015-07" db="EMBL/GenBank/DDBJ databases">
        <title>Near-Complete Genome Sequence of the Cellulolytic Bacterium Bacteroides (Pseudobacteroides) cellulosolvens ATCC 35603.</title>
        <authorList>
            <person name="Dassa B."/>
            <person name="Utturkar S.M."/>
            <person name="Klingeman D.M."/>
            <person name="Hurt R.A."/>
            <person name="Keller M."/>
            <person name="Xu J."/>
            <person name="Reddy Y.H.K."/>
            <person name="Borovok I."/>
            <person name="Grinberg I.R."/>
            <person name="Lamed R."/>
            <person name="Zhivin O."/>
            <person name="Bayer E.A."/>
            <person name="Brown S.D."/>
        </authorList>
    </citation>
    <scope>NUCLEOTIDE SEQUENCE [LARGE SCALE GENOMIC DNA]</scope>
    <source>
        <strain evidence="2">DSM 2933</strain>
    </source>
</reference>
<name>A0A0L6JV43_9FIRM</name>
<keyword evidence="2" id="KW-1185">Reference proteome</keyword>
<dbReference type="Proteomes" id="UP000036923">
    <property type="component" value="Unassembled WGS sequence"/>
</dbReference>
<dbReference type="RefSeq" id="WP_036935040.1">
    <property type="nucleotide sequence ID" value="NZ_JQKC01000001.1"/>
</dbReference>
<dbReference type="OrthoDB" id="2085778at2"/>
<comment type="caution">
    <text evidence="1">The sequence shown here is derived from an EMBL/GenBank/DDBJ whole genome shotgun (WGS) entry which is preliminary data.</text>
</comment>
<gene>
    <name evidence="1" type="ORF">Bccel_4980</name>
</gene>
<evidence type="ECO:0000313" key="1">
    <source>
        <dbReference type="EMBL" id="KNY29706.1"/>
    </source>
</evidence>
<organism evidence="1 2">
    <name type="scientific">Pseudobacteroides cellulosolvens ATCC 35603 = DSM 2933</name>
    <dbReference type="NCBI Taxonomy" id="398512"/>
    <lineage>
        <taxon>Bacteria</taxon>
        <taxon>Bacillati</taxon>
        <taxon>Bacillota</taxon>
        <taxon>Clostridia</taxon>
        <taxon>Eubacteriales</taxon>
        <taxon>Oscillospiraceae</taxon>
        <taxon>Pseudobacteroides</taxon>
    </lineage>
</organism>
<dbReference type="EMBL" id="LGTC01000001">
    <property type="protein sequence ID" value="KNY29706.1"/>
    <property type="molecule type" value="Genomic_DNA"/>
</dbReference>
<accession>A0A0L6JV43</accession>